<protein>
    <submittedName>
        <fullName evidence="3">Uncharacterized protein</fullName>
    </submittedName>
</protein>
<feature type="compositionally biased region" description="Basic residues" evidence="1">
    <location>
        <begin position="54"/>
        <end position="69"/>
    </location>
</feature>
<proteinExistence type="predicted"/>
<gene>
    <name evidence="3" type="ORF">A6769_06560</name>
</gene>
<evidence type="ECO:0000256" key="2">
    <source>
        <dbReference type="SAM" id="SignalP"/>
    </source>
</evidence>
<keyword evidence="2" id="KW-0732">Signal</keyword>
<dbReference type="EMBL" id="LXQE01000096">
    <property type="protein sequence ID" value="RCJ39417.1"/>
    <property type="molecule type" value="Genomic_DNA"/>
</dbReference>
<feature type="compositionally biased region" description="Polar residues" evidence="1">
    <location>
        <begin position="26"/>
        <end position="46"/>
    </location>
</feature>
<accession>A0A367RS68</accession>
<evidence type="ECO:0000256" key="1">
    <source>
        <dbReference type="SAM" id="MobiDB-lite"/>
    </source>
</evidence>
<comment type="caution">
    <text evidence="3">The sequence shown here is derived from an EMBL/GenBank/DDBJ whole genome shotgun (WGS) entry which is preliminary data.</text>
</comment>
<dbReference type="AlphaFoldDB" id="A0A367RS68"/>
<evidence type="ECO:0000313" key="4">
    <source>
        <dbReference type="Proteomes" id="UP000252085"/>
    </source>
</evidence>
<feature type="chain" id="PRO_5016613505" evidence="2">
    <location>
        <begin position="30"/>
        <end position="89"/>
    </location>
</feature>
<feature type="signal peptide" evidence="2">
    <location>
        <begin position="1"/>
        <end position="29"/>
    </location>
</feature>
<dbReference type="Proteomes" id="UP000252085">
    <property type="component" value="Unassembled WGS sequence"/>
</dbReference>
<sequence length="89" mass="10254">MNIRRILAIAAIPFLIGTFGFVAPNQANAANPSHRNEEISQQPNKRQISDKKPQIRHSKPRPHQKKRSPQRPQAHNQKAVQNRVEHNNR</sequence>
<reference evidence="3 4" key="1">
    <citation type="submission" date="2016-04" db="EMBL/GenBank/DDBJ databases">
        <authorList>
            <person name="Evans L.H."/>
            <person name="Alamgir A."/>
            <person name="Owens N."/>
            <person name="Weber N.D."/>
            <person name="Virtaneva K."/>
            <person name="Barbian K."/>
            <person name="Babar A."/>
            <person name="Rosenke K."/>
        </authorList>
    </citation>
    <scope>NUCLEOTIDE SEQUENCE [LARGE SCALE GENOMIC DNA]</scope>
    <source>
        <strain evidence="3">NIES-2108</strain>
    </source>
</reference>
<name>A0A367RS68_NOSPU</name>
<organism evidence="3 4">
    <name type="scientific">Nostoc punctiforme NIES-2108</name>
    <dbReference type="NCBI Taxonomy" id="1356359"/>
    <lineage>
        <taxon>Bacteria</taxon>
        <taxon>Bacillati</taxon>
        <taxon>Cyanobacteriota</taxon>
        <taxon>Cyanophyceae</taxon>
        <taxon>Nostocales</taxon>
        <taxon>Nostocaceae</taxon>
        <taxon>Nostoc</taxon>
    </lineage>
</organism>
<feature type="compositionally biased region" description="Polar residues" evidence="1">
    <location>
        <begin position="70"/>
        <end position="80"/>
    </location>
</feature>
<evidence type="ECO:0000313" key="3">
    <source>
        <dbReference type="EMBL" id="RCJ39417.1"/>
    </source>
</evidence>
<feature type="region of interest" description="Disordered" evidence="1">
    <location>
        <begin position="26"/>
        <end position="89"/>
    </location>
</feature>